<gene>
    <name evidence="2" type="ORF">BLX24_30565</name>
</gene>
<accession>A0A1S2V9P3</accession>
<keyword evidence="3" id="KW-1185">Reference proteome</keyword>
<dbReference type="RefSeq" id="WP_071506921.1">
    <property type="nucleotide sequence ID" value="NZ_MORL01000169.1"/>
</dbReference>
<name>A0A1S2V9P3_9BACT</name>
<proteinExistence type="predicted"/>
<dbReference type="InterPro" id="IPR012349">
    <property type="entry name" value="Split_barrel_FMN-bd"/>
</dbReference>
<evidence type="ECO:0000313" key="2">
    <source>
        <dbReference type="EMBL" id="OIN55451.1"/>
    </source>
</evidence>
<dbReference type="SUPFAM" id="SSF50475">
    <property type="entry name" value="FMN-binding split barrel"/>
    <property type="match status" value="1"/>
</dbReference>
<feature type="domain" description="Pyridoxamine 5'-phosphate oxidase N-terminal" evidence="1">
    <location>
        <begin position="46"/>
        <end position="148"/>
    </location>
</feature>
<dbReference type="Pfam" id="PF01243">
    <property type="entry name" value="PNPOx_N"/>
    <property type="match status" value="1"/>
</dbReference>
<dbReference type="EMBL" id="MORL01000169">
    <property type="protein sequence ID" value="OIN55451.1"/>
    <property type="molecule type" value="Genomic_DNA"/>
</dbReference>
<sequence>MAPNYATLAFTDVIKTLQERYGSRQTYARLEQKKGVKELSDREIRFIEARDNLYLASIGENGFPYIQHRGGPKGFLHVIDAKTLGFVDYQGNKQYISAGNIMTRPEVSLILMDYARRSRLKLYARAEVIELEDHADLLAQLAPTDYPHTPERMLLLHVEAYDWNCPQHIHPRYTAEEINDAIVPLKAYIAELEAKVAELSKEKSQEGEPSG</sequence>
<dbReference type="InterPro" id="IPR011576">
    <property type="entry name" value="Pyridox_Oxase_N"/>
</dbReference>
<dbReference type="AlphaFoldDB" id="A0A1S2V9P3"/>
<protein>
    <submittedName>
        <fullName evidence="2">Pyridoxamine 5'-phosphate oxidase</fullName>
    </submittedName>
</protein>
<dbReference type="Gene3D" id="2.30.110.10">
    <property type="entry name" value="Electron Transport, Fmn-binding Protein, Chain A"/>
    <property type="match status" value="1"/>
</dbReference>
<dbReference type="PANTHER" id="PTHR42815">
    <property type="entry name" value="FAD-BINDING, PUTATIVE (AFU_ORTHOLOGUE AFUA_6G07600)-RELATED"/>
    <property type="match status" value="1"/>
</dbReference>
<dbReference type="Proteomes" id="UP000181790">
    <property type="component" value="Unassembled WGS sequence"/>
</dbReference>
<evidence type="ECO:0000259" key="1">
    <source>
        <dbReference type="Pfam" id="PF01243"/>
    </source>
</evidence>
<comment type="caution">
    <text evidence="2">The sequence shown here is derived from an EMBL/GenBank/DDBJ whole genome shotgun (WGS) entry which is preliminary data.</text>
</comment>
<reference evidence="2 3" key="1">
    <citation type="submission" date="2016-10" db="EMBL/GenBank/DDBJ databases">
        <title>Arsenicibacter rosenii gen. nov., sp. nov., an efficient arsenic-methylating bacterium isolated from an arsenic-contaminated paddy soil.</title>
        <authorList>
            <person name="Huang K."/>
        </authorList>
    </citation>
    <scope>NUCLEOTIDE SEQUENCE [LARGE SCALE GENOMIC DNA]</scope>
    <source>
        <strain evidence="2 3">SM-1</strain>
    </source>
</reference>
<evidence type="ECO:0000313" key="3">
    <source>
        <dbReference type="Proteomes" id="UP000181790"/>
    </source>
</evidence>
<dbReference type="OrthoDB" id="9796486at2"/>
<organism evidence="2 3">
    <name type="scientific">Arsenicibacter rosenii</name>
    <dbReference type="NCBI Taxonomy" id="1750698"/>
    <lineage>
        <taxon>Bacteria</taxon>
        <taxon>Pseudomonadati</taxon>
        <taxon>Bacteroidota</taxon>
        <taxon>Cytophagia</taxon>
        <taxon>Cytophagales</taxon>
        <taxon>Spirosomataceae</taxon>
        <taxon>Arsenicibacter</taxon>
    </lineage>
</organism>
<dbReference type="PANTHER" id="PTHR42815:SF2">
    <property type="entry name" value="FAD-BINDING, PUTATIVE (AFU_ORTHOLOGUE AFUA_6G07600)-RELATED"/>
    <property type="match status" value="1"/>
</dbReference>